<evidence type="ECO:0000259" key="3">
    <source>
        <dbReference type="Pfam" id="PF13786"/>
    </source>
</evidence>
<feature type="compositionally biased region" description="Basic and acidic residues" evidence="1">
    <location>
        <begin position="23"/>
        <end position="50"/>
    </location>
</feature>
<protein>
    <submittedName>
        <fullName evidence="4">DUF4179 domain-containing protein</fullName>
    </submittedName>
</protein>
<feature type="region of interest" description="Disordered" evidence="1">
    <location>
        <begin position="1"/>
        <end position="50"/>
    </location>
</feature>
<keyword evidence="2" id="KW-1133">Transmembrane helix</keyword>
<comment type="caution">
    <text evidence="4">The sequence shown here is derived from an EMBL/GenBank/DDBJ whole genome shotgun (WGS) entry which is preliminary data.</text>
</comment>
<keyword evidence="2" id="KW-0812">Transmembrane</keyword>
<evidence type="ECO:0000313" key="4">
    <source>
        <dbReference type="EMBL" id="NGZ74916.1"/>
    </source>
</evidence>
<dbReference type="Pfam" id="PF13786">
    <property type="entry name" value="DUF4179"/>
    <property type="match status" value="1"/>
</dbReference>
<evidence type="ECO:0000313" key="5">
    <source>
        <dbReference type="Proteomes" id="UP000800303"/>
    </source>
</evidence>
<organism evidence="4 5">
    <name type="scientific">Saccharibacillus alkalitolerans</name>
    <dbReference type="NCBI Taxonomy" id="2705290"/>
    <lineage>
        <taxon>Bacteria</taxon>
        <taxon>Bacillati</taxon>
        <taxon>Bacillota</taxon>
        <taxon>Bacilli</taxon>
        <taxon>Bacillales</taxon>
        <taxon>Paenibacillaceae</taxon>
        <taxon>Saccharibacillus</taxon>
    </lineage>
</organism>
<gene>
    <name evidence="4" type="ORF">GYN08_06260</name>
</gene>
<accession>A0ABX0F1R7</accession>
<reference evidence="4 5" key="1">
    <citation type="submission" date="2020-01" db="EMBL/GenBank/DDBJ databases">
        <title>Polyphasic characterisation and genomic insights into a novel alkali tolerant bacterium VR-M41.</title>
        <authorList>
            <person name="Vemuluri V.R."/>
        </authorList>
    </citation>
    <scope>NUCLEOTIDE SEQUENCE [LARGE SCALE GENOMIC DNA]</scope>
    <source>
        <strain evidence="4 5">VR-M41</strain>
    </source>
</reference>
<keyword evidence="2" id="KW-0472">Membrane</keyword>
<evidence type="ECO:0000256" key="1">
    <source>
        <dbReference type="SAM" id="MobiDB-lite"/>
    </source>
</evidence>
<name>A0ABX0F1R7_9BACL</name>
<dbReference type="EMBL" id="JAAFGS010000002">
    <property type="protein sequence ID" value="NGZ74916.1"/>
    <property type="molecule type" value="Genomic_DNA"/>
</dbReference>
<proteinExistence type="predicted"/>
<feature type="transmembrane region" description="Helical" evidence="2">
    <location>
        <begin position="112"/>
        <end position="130"/>
    </location>
</feature>
<dbReference type="RefSeq" id="WP_166273246.1">
    <property type="nucleotide sequence ID" value="NZ_JAAFGS010000002.1"/>
</dbReference>
<feature type="domain" description="DUF4179" evidence="3">
    <location>
        <begin position="110"/>
        <end position="192"/>
    </location>
</feature>
<sequence length="549" mass="60084">MKWRPNTGAGKAAYSPRETGGGEEEKRTEQHRPSLAEGSEERSEELPEDARWTELLSAETLPEDFTERFMAELESLEIEAEEDFRAAEHEGQSADSGPRGPYRKKWAARKSFWAAAAAVLLLAGGLLVYTQPTIAERFRSLFAADSYADTGMREAREAGMVADSDAAASDAGYTLKVQEVIADSTRMVISVAMFDKDGKPAAGTILGAHYRIFDDQGEIPFRSGSGGNPSIDRRDFTFGRSAVGSEVSLYIEADEIAVSPGENLSDGSQNKTIKGSWNLLVKSDLSKANALSKTTRIEESYETPHGLRIEMLGTSRTPSGGTLEFETFLNAEARKRAEGGAQGKHSVYFRIESGEGESLADNLQTQFNASSTFDRWSGRTRWFCPFNNFPSESRPLRFVLDSYVIEEQSDASVSFRPEELSKDRPAEFADSGDRFAFTGFAVGPDPNGSPESSVGILTFSGHFNNPEFPSDTWIAVDESGRGYPLTFRGAVTSDTAGGELDGDQQFIAEGMTSLPKRLTIKRTAVHRLYRDADWSFQIPQTGSSGVVPE</sequence>
<keyword evidence="5" id="KW-1185">Reference proteome</keyword>
<dbReference type="InterPro" id="IPR025436">
    <property type="entry name" value="DUF4179"/>
</dbReference>
<dbReference type="Proteomes" id="UP000800303">
    <property type="component" value="Unassembled WGS sequence"/>
</dbReference>
<evidence type="ECO:0000256" key="2">
    <source>
        <dbReference type="SAM" id="Phobius"/>
    </source>
</evidence>